<evidence type="ECO:0000256" key="4">
    <source>
        <dbReference type="ARBA" id="ARBA00022807"/>
    </source>
</evidence>
<protein>
    <recommendedName>
        <fullName evidence="5">NlpC/P60 domain-containing protein</fullName>
    </recommendedName>
</protein>
<reference evidence="7" key="2">
    <citation type="submission" date="2017-12" db="EMBL/GenBank/DDBJ databases">
        <title>Genome sequence of the Bar-tailed Godwit (Limosa lapponica baueri).</title>
        <authorList>
            <person name="Lima N.C.B."/>
            <person name="Parody-Merino A.M."/>
            <person name="Battley P.F."/>
            <person name="Fidler A.E."/>
            <person name="Prosdocimi F."/>
        </authorList>
    </citation>
    <scope>NUCLEOTIDE SEQUENCE [LARGE SCALE GENOMIC DNA]</scope>
</reference>
<reference evidence="7" key="1">
    <citation type="submission" date="2017-11" db="EMBL/GenBank/DDBJ databases">
        <authorList>
            <person name="Lima N.C."/>
            <person name="Parody-Merino A.M."/>
            <person name="Battley P.F."/>
            <person name="Fidler A.E."/>
            <person name="Prosdocimi F."/>
        </authorList>
    </citation>
    <scope>NUCLEOTIDE SEQUENCE [LARGE SCALE GENOMIC DNA]</scope>
</reference>
<dbReference type="Proteomes" id="UP000233556">
    <property type="component" value="Unassembled WGS sequence"/>
</dbReference>
<keyword evidence="7" id="KW-1185">Reference proteome</keyword>
<organism evidence="6 7">
    <name type="scientific">Limosa lapponica baueri</name>
    <dbReference type="NCBI Taxonomy" id="1758121"/>
    <lineage>
        <taxon>Eukaryota</taxon>
        <taxon>Metazoa</taxon>
        <taxon>Chordata</taxon>
        <taxon>Craniata</taxon>
        <taxon>Vertebrata</taxon>
        <taxon>Euteleostomi</taxon>
        <taxon>Archelosauria</taxon>
        <taxon>Archosauria</taxon>
        <taxon>Dinosauria</taxon>
        <taxon>Saurischia</taxon>
        <taxon>Theropoda</taxon>
        <taxon>Coelurosauria</taxon>
        <taxon>Aves</taxon>
        <taxon>Neognathae</taxon>
        <taxon>Neoaves</taxon>
        <taxon>Charadriiformes</taxon>
        <taxon>Scolopacidae</taxon>
        <taxon>Limosa</taxon>
    </lineage>
</organism>
<dbReference type="SUPFAM" id="SSF54001">
    <property type="entry name" value="Cysteine proteinases"/>
    <property type="match status" value="1"/>
</dbReference>
<sequence>MSCSVREYEAHKLLLFNRTSKNMDALEKVPEDKLQPGDILLFPMDSKPSGSSGILKHAVVYCGDEEVIHFQSESSTSCSSLAGNNGQNAACRVVAGPG</sequence>
<dbReference type="InterPro" id="IPR000064">
    <property type="entry name" value="NLP_P60_dom"/>
</dbReference>
<evidence type="ECO:0000313" key="7">
    <source>
        <dbReference type="Proteomes" id="UP000233556"/>
    </source>
</evidence>
<dbReference type="InterPro" id="IPR038765">
    <property type="entry name" value="Papain-like_cys_pep_sf"/>
</dbReference>
<keyword evidence="4" id="KW-0788">Thiol protease</keyword>
<proteinExistence type="inferred from homology"/>
<dbReference type="AlphaFoldDB" id="A0A2I0TLQ5"/>
<dbReference type="Pfam" id="PF00877">
    <property type="entry name" value="NLPC_P60"/>
    <property type="match status" value="1"/>
</dbReference>
<dbReference type="GO" id="GO:0008234">
    <property type="term" value="F:cysteine-type peptidase activity"/>
    <property type="evidence" value="ECO:0007669"/>
    <property type="project" value="UniProtKB-KW"/>
</dbReference>
<dbReference type="Gene3D" id="3.90.1720.10">
    <property type="entry name" value="endopeptidase domain like (from Nostoc punctiforme)"/>
    <property type="match status" value="1"/>
</dbReference>
<evidence type="ECO:0000259" key="5">
    <source>
        <dbReference type="Pfam" id="PF00877"/>
    </source>
</evidence>
<dbReference type="OrthoDB" id="9394168at2759"/>
<accession>A0A2I0TLQ5</accession>
<evidence type="ECO:0000256" key="2">
    <source>
        <dbReference type="ARBA" id="ARBA00022670"/>
    </source>
</evidence>
<keyword evidence="2" id="KW-0645">Protease</keyword>
<comment type="similarity">
    <text evidence="1">Belongs to the peptidase C40 family.</text>
</comment>
<dbReference type="EMBL" id="KZ508841">
    <property type="protein sequence ID" value="PKU34739.1"/>
    <property type="molecule type" value="Genomic_DNA"/>
</dbReference>
<evidence type="ECO:0000313" key="6">
    <source>
        <dbReference type="EMBL" id="PKU34739.1"/>
    </source>
</evidence>
<name>A0A2I0TLQ5_LIMLA</name>
<keyword evidence="3" id="KW-0378">Hydrolase</keyword>
<gene>
    <name evidence="6" type="ORF">llap_14961</name>
</gene>
<feature type="domain" description="NlpC/P60" evidence="5">
    <location>
        <begin position="15"/>
        <end position="92"/>
    </location>
</feature>
<evidence type="ECO:0000256" key="3">
    <source>
        <dbReference type="ARBA" id="ARBA00022801"/>
    </source>
</evidence>
<evidence type="ECO:0000256" key="1">
    <source>
        <dbReference type="ARBA" id="ARBA00007074"/>
    </source>
</evidence>
<dbReference type="GO" id="GO:0006508">
    <property type="term" value="P:proteolysis"/>
    <property type="evidence" value="ECO:0007669"/>
    <property type="project" value="UniProtKB-KW"/>
</dbReference>